<dbReference type="EMBL" id="CP000245">
    <property type="protein sequence ID" value="AEG92069.1"/>
    <property type="molecule type" value="Genomic_DNA"/>
</dbReference>
<keyword evidence="2" id="KW-1003">Cell membrane</keyword>
<evidence type="ECO:0000256" key="2">
    <source>
        <dbReference type="ARBA" id="ARBA00022475"/>
    </source>
</evidence>
<organism evidence="8 9">
    <name type="scientific">Ramlibacter tataouinensis (strain ATCC BAA-407 / DSM 14655 / LMG 21543 / TTB310)</name>
    <dbReference type="NCBI Taxonomy" id="365046"/>
    <lineage>
        <taxon>Bacteria</taxon>
        <taxon>Pseudomonadati</taxon>
        <taxon>Pseudomonadota</taxon>
        <taxon>Betaproteobacteria</taxon>
        <taxon>Burkholderiales</taxon>
        <taxon>Comamonadaceae</taxon>
        <taxon>Ramlibacter</taxon>
    </lineage>
</organism>
<reference evidence="9" key="1">
    <citation type="submission" date="2006-01" db="EMBL/GenBank/DDBJ databases">
        <title>Genome of the cyst-dividing bacterium Ramlibacter tataouinensis.</title>
        <authorList>
            <person name="Barakat M."/>
            <person name="Ortet P."/>
            <person name="De Luca G."/>
            <person name="Jourlin-Castelli C."/>
            <person name="Ansaldi M."/>
            <person name="Py B."/>
            <person name="Fichant G."/>
            <person name="Coutinho P."/>
            <person name="Voulhoux R."/>
            <person name="Bastien O."/>
            <person name="Roy S."/>
            <person name="Marechal E."/>
            <person name="Henrissat B."/>
            <person name="Quentin Y."/>
            <person name="Noirot P."/>
            <person name="Filloux A."/>
            <person name="Mejean V."/>
            <person name="DuBow M."/>
            <person name="Barras F."/>
            <person name="Heulin T."/>
        </authorList>
    </citation>
    <scope>NUCLEOTIDE SEQUENCE [LARGE SCALE GENOMIC DNA]</scope>
    <source>
        <strain evidence="9">ATCC BAA-407 / DSM 14655 / LMG 21543 / TTB310</strain>
    </source>
</reference>
<evidence type="ECO:0000256" key="1">
    <source>
        <dbReference type="ARBA" id="ARBA00004651"/>
    </source>
</evidence>
<dbReference type="OrthoDB" id="9813426at2"/>
<feature type="transmembrane region" description="Helical" evidence="6">
    <location>
        <begin position="50"/>
        <end position="71"/>
    </location>
</feature>
<feature type="transmembrane region" description="Helical" evidence="6">
    <location>
        <begin position="172"/>
        <end position="190"/>
    </location>
</feature>
<dbReference type="InterPro" id="IPR051311">
    <property type="entry name" value="DedA_domain"/>
</dbReference>
<dbReference type="PANTHER" id="PTHR42709">
    <property type="entry name" value="ALKALINE PHOSPHATASE LIKE PROTEIN"/>
    <property type="match status" value="1"/>
</dbReference>
<dbReference type="AlphaFoldDB" id="F5XZP0"/>
<evidence type="ECO:0000256" key="6">
    <source>
        <dbReference type="SAM" id="Phobius"/>
    </source>
</evidence>
<protein>
    <submittedName>
        <fullName evidence="8">Candidate membrane protein</fullName>
    </submittedName>
</protein>
<evidence type="ECO:0000259" key="7">
    <source>
        <dbReference type="Pfam" id="PF09335"/>
    </source>
</evidence>
<accession>F5XZP0</accession>
<dbReference type="eggNOG" id="COG0586">
    <property type="taxonomic scope" value="Bacteria"/>
</dbReference>
<evidence type="ECO:0000256" key="3">
    <source>
        <dbReference type="ARBA" id="ARBA00022692"/>
    </source>
</evidence>
<dbReference type="GO" id="GO:0005886">
    <property type="term" value="C:plasma membrane"/>
    <property type="evidence" value="ECO:0007669"/>
    <property type="project" value="UniProtKB-SubCell"/>
</dbReference>
<reference evidence="8 9" key="2">
    <citation type="journal article" date="2011" name="PLoS ONE">
        <title>The Cyst-Dividing Bacterium Ramlibacter tataouinensis TTB310 Genome Reveals a Well-Stocked Toolbox for Adaptation to a Desert Environment.</title>
        <authorList>
            <person name="De Luca G."/>
            <person name="Barakat M."/>
            <person name="Ortet P."/>
            <person name="Fochesato S."/>
            <person name="Jourlin-Castelli C."/>
            <person name="Ansaldi M."/>
            <person name="Py B."/>
            <person name="Fichant G."/>
            <person name="Coutinho P.M."/>
            <person name="Voulhoux R."/>
            <person name="Bastien O."/>
            <person name="Marechal E."/>
            <person name="Henrissat B."/>
            <person name="Quentin Y."/>
            <person name="Noirot P."/>
            <person name="Filloux A."/>
            <person name="Mejean V."/>
            <person name="Dubow M.S."/>
            <person name="Barras F."/>
            <person name="Barbe V."/>
            <person name="Weissenbach J."/>
            <person name="Mihalcescu I."/>
            <person name="Vermeglio A."/>
            <person name="Achouak W."/>
            <person name="Heulin T."/>
        </authorList>
    </citation>
    <scope>NUCLEOTIDE SEQUENCE [LARGE SCALE GENOMIC DNA]</scope>
    <source>
        <strain evidence="9">ATCC BAA-407 / DSM 14655 / LMG 21543 / TTB310</strain>
    </source>
</reference>
<dbReference type="PATRIC" id="fig|365046.3.peg.1006"/>
<dbReference type="Proteomes" id="UP000008385">
    <property type="component" value="Chromosome"/>
</dbReference>
<dbReference type="InterPro" id="IPR032816">
    <property type="entry name" value="VTT_dom"/>
</dbReference>
<evidence type="ECO:0000313" key="9">
    <source>
        <dbReference type="Proteomes" id="UP000008385"/>
    </source>
</evidence>
<dbReference type="Pfam" id="PF09335">
    <property type="entry name" value="VTT_dom"/>
    <property type="match status" value="1"/>
</dbReference>
<proteinExistence type="predicted"/>
<keyword evidence="5 6" id="KW-0472">Membrane</keyword>
<evidence type="ECO:0000256" key="4">
    <source>
        <dbReference type="ARBA" id="ARBA00022989"/>
    </source>
</evidence>
<gene>
    <name evidence="8" type="ordered locus">Rta_09850</name>
</gene>
<name>F5XZP0_RAMTT</name>
<dbReference type="STRING" id="365046.Rta_09850"/>
<dbReference type="PANTHER" id="PTHR42709:SF6">
    <property type="entry name" value="UNDECAPRENYL PHOSPHATE TRANSPORTER A"/>
    <property type="match status" value="1"/>
</dbReference>
<keyword evidence="4 6" id="KW-1133">Transmembrane helix</keyword>
<dbReference type="HOGENOM" id="CLU_044208_1_1_4"/>
<comment type="subcellular location">
    <subcellularLocation>
        <location evidence="1">Cell membrane</location>
        <topology evidence="1">Multi-pass membrane protein</topology>
    </subcellularLocation>
</comment>
<feature type="transmembrane region" description="Helical" evidence="6">
    <location>
        <begin position="12"/>
        <end position="30"/>
    </location>
</feature>
<feature type="transmembrane region" description="Helical" evidence="6">
    <location>
        <begin position="138"/>
        <end position="160"/>
    </location>
</feature>
<dbReference type="RefSeq" id="WP_013900302.1">
    <property type="nucleotide sequence ID" value="NC_015677.1"/>
</dbReference>
<feature type="domain" description="VTT" evidence="7">
    <location>
        <begin position="30"/>
        <end position="159"/>
    </location>
</feature>
<dbReference type="KEGG" id="rta:Rta_09850"/>
<keyword evidence="3 6" id="KW-0812">Transmembrane</keyword>
<sequence>MTEWIIQFIERFSYLGIAVLMLLENIFPPVPSELIMPFAGFVAARGDLNPVGVVAAGLVGSLLGTLPWYWAGRRLGSARLKRFAERHGRWLTLDPEDLEQAEDRFRRHGARSVMIGRLIPAIRSVISMPAGIERMPLGAFLLWSAAGSLLWTGALAALGFALETRWDKVKDVVEIATRVVVGGLLAWYAWRVLTFGRKPRRT</sequence>
<evidence type="ECO:0000256" key="5">
    <source>
        <dbReference type="ARBA" id="ARBA00023136"/>
    </source>
</evidence>
<evidence type="ECO:0000313" key="8">
    <source>
        <dbReference type="EMBL" id="AEG92069.1"/>
    </source>
</evidence>
<keyword evidence="9" id="KW-1185">Reference proteome</keyword>